<feature type="transmembrane region" description="Helical" evidence="7">
    <location>
        <begin position="260"/>
        <end position="281"/>
    </location>
</feature>
<feature type="transmembrane region" description="Helical" evidence="7">
    <location>
        <begin position="126"/>
        <end position="145"/>
    </location>
</feature>
<evidence type="ECO:0000313" key="8">
    <source>
        <dbReference type="EMBL" id="PZQ96934.1"/>
    </source>
</evidence>
<proteinExistence type="predicted"/>
<reference evidence="8 9" key="1">
    <citation type="submission" date="2017-08" db="EMBL/GenBank/DDBJ databases">
        <title>Infants hospitalized years apart are colonized by the same room-sourced microbial strains.</title>
        <authorList>
            <person name="Brooks B."/>
            <person name="Olm M.R."/>
            <person name="Firek B.A."/>
            <person name="Baker R."/>
            <person name="Thomas B.C."/>
            <person name="Morowitz M.J."/>
            <person name="Banfield J.F."/>
        </authorList>
    </citation>
    <scope>NUCLEOTIDE SEQUENCE [LARGE SCALE GENOMIC DNA]</scope>
    <source>
        <strain evidence="8">S2_003_000_R2_11</strain>
    </source>
</reference>
<sequence length="312" mass="32856">MEALLDVILPVFVVIGFGWTAARAGIFSDAAVDGLMKFAQGFAVPCLLFRSIAHLDLAAVYDTNLFLAFYLGAFSCFVLGFLGALLIFKRPLPDCVAIGFVCLFSNSLLLGLPITERAYGRDALSGNYAILSVHAPLFYAFGITIMEVVRSRGAGLSALSLGRQVIVAIFSNSLVVGIVAGFLVNFGIIPLPKVVFSGIDMLASAAIPAALFGLGGVLNRYRPSGDFGTIAMACTISLIVHPLITWALGRSVLGLTTDQLRSAVMTAAMAPGANAYMFASLYGVAMRVAASSVLIATAASIVTIWCWLQILP</sequence>
<feature type="transmembrane region" description="Helical" evidence="7">
    <location>
        <begin position="230"/>
        <end position="248"/>
    </location>
</feature>
<dbReference type="GO" id="GO:0016020">
    <property type="term" value="C:membrane"/>
    <property type="evidence" value="ECO:0007669"/>
    <property type="project" value="UniProtKB-SubCell"/>
</dbReference>
<comment type="caution">
    <text evidence="8">The sequence shown here is derived from an EMBL/GenBank/DDBJ whole genome shotgun (WGS) entry which is preliminary data.</text>
</comment>
<evidence type="ECO:0000256" key="5">
    <source>
        <dbReference type="ARBA" id="ARBA00022989"/>
    </source>
</evidence>
<evidence type="ECO:0000256" key="1">
    <source>
        <dbReference type="ARBA" id="ARBA00004141"/>
    </source>
</evidence>
<feature type="transmembrane region" description="Helical" evidence="7">
    <location>
        <begin position="7"/>
        <end position="26"/>
    </location>
</feature>
<evidence type="ECO:0000256" key="2">
    <source>
        <dbReference type="ARBA" id="ARBA00022448"/>
    </source>
</evidence>
<feature type="transmembrane region" description="Helical" evidence="7">
    <location>
        <begin position="288"/>
        <end position="310"/>
    </location>
</feature>
<dbReference type="Pfam" id="PF03547">
    <property type="entry name" value="Mem_trans"/>
    <property type="match status" value="1"/>
</dbReference>
<feature type="transmembrane region" description="Helical" evidence="7">
    <location>
        <begin position="67"/>
        <end position="88"/>
    </location>
</feature>
<keyword evidence="6 7" id="KW-0472">Membrane</keyword>
<evidence type="ECO:0000256" key="4">
    <source>
        <dbReference type="ARBA" id="ARBA00022692"/>
    </source>
</evidence>
<evidence type="ECO:0000313" key="9">
    <source>
        <dbReference type="Proteomes" id="UP000248975"/>
    </source>
</evidence>
<keyword evidence="3" id="KW-1003">Cell membrane</keyword>
<dbReference type="EMBL" id="QFQS01000003">
    <property type="protein sequence ID" value="PZQ96934.1"/>
    <property type="molecule type" value="Genomic_DNA"/>
</dbReference>
<keyword evidence="2" id="KW-0813">Transport</keyword>
<gene>
    <name evidence="8" type="ORF">DI533_15365</name>
</gene>
<organism evidence="8 9">
    <name type="scientific">Cereibacter sphaeroides</name>
    <name type="common">Rhodobacter sphaeroides</name>
    <dbReference type="NCBI Taxonomy" id="1063"/>
    <lineage>
        <taxon>Bacteria</taxon>
        <taxon>Pseudomonadati</taxon>
        <taxon>Pseudomonadota</taxon>
        <taxon>Alphaproteobacteria</taxon>
        <taxon>Rhodobacterales</taxon>
        <taxon>Paracoccaceae</taxon>
        <taxon>Cereibacter</taxon>
    </lineage>
</organism>
<evidence type="ECO:0000256" key="3">
    <source>
        <dbReference type="ARBA" id="ARBA00022475"/>
    </source>
</evidence>
<dbReference type="GO" id="GO:0055085">
    <property type="term" value="P:transmembrane transport"/>
    <property type="evidence" value="ECO:0007669"/>
    <property type="project" value="InterPro"/>
</dbReference>
<dbReference type="PANTHER" id="PTHR36838">
    <property type="entry name" value="AUXIN EFFLUX CARRIER FAMILY PROTEIN"/>
    <property type="match status" value="1"/>
</dbReference>
<evidence type="ECO:0000256" key="6">
    <source>
        <dbReference type="ARBA" id="ARBA00023136"/>
    </source>
</evidence>
<dbReference type="Proteomes" id="UP000248975">
    <property type="component" value="Unassembled WGS sequence"/>
</dbReference>
<keyword evidence="5 7" id="KW-1133">Transmembrane helix</keyword>
<dbReference type="AlphaFoldDB" id="A0A2W5SA50"/>
<evidence type="ECO:0000256" key="7">
    <source>
        <dbReference type="SAM" id="Phobius"/>
    </source>
</evidence>
<feature type="transmembrane region" description="Helical" evidence="7">
    <location>
        <begin position="95"/>
        <end position="114"/>
    </location>
</feature>
<feature type="transmembrane region" description="Helical" evidence="7">
    <location>
        <begin position="165"/>
        <end position="188"/>
    </location>
</feature>
<name>A0A2W5SA50_CERSP</name>
<protein>
    <submittedName>
        <fullName evidence="8">AEC family transporter</fullName>
    </submittedName>
</protein>
<comment type="subcellular location">
    <subcellularLocation>
        <location evidence="1">Membrane</location>
        <topology evidence="1">Multi-pass membrane protein</topology>
    </subcellularLocation>
</comment>
<feature type="transmembrane region" description="Helical" evidence="7">
    <location>
        <begin position="194"/>
        <end position="218"/>
    </location>
</feature>
<dbReference type="InterPro" id="IPR004776">
    <property type="entry name" value="Mem_transp_PIN-like"/>
</dbReference>
<keyword evidence="4 7" id="KW-0812">Transmembrane</keyword>
<dbReference type="PANTHER" id="PTHR36838:SF3">
    <property type="entry name" value="TRANSPORTER AUXIN EFFLUX CARRIER EC FAMILY"/>
    <property type="match status" value="1"/>
</dbReference>
<accession>A0A2W5SA50</accession>